<dbReference type="Proteomes" id="UP000660611">
    <property type="component" value="Unassembled WGS sequence"/>
</dbReference>
<name>A0A919U9A9_9ACTN</name>
<reference evidence="1" key="1">
    <citation type="submission" date="2021-01" db="EMBL/GenBank/DDBJ databases">
        <title>Whole genome shotgun sequence of Dactylosporangium siamense NBRC 106093.</title>
        <authorList>
            <person name="Komaki H."/>
            <person name="Tamura T."/>
        </authorList>
    </citation>
    <scope>NUCLEOTIDE SEQUENCE</scope>
    <source>
        <strain evidence="1">NBRC 106093</strain>
    </source>
</reference>
<sequence>MSLDALITATPPPPMTSAATAPTMAVFNLDDLPGVSFRSDGASARLGSVRWGTAVPLTAIGSAQTGVVCSVLLMVSLPRSVGPLREGRWKQLSRPSLRGTSAELGSRL</sequence>
<accession>A0A919U9A9</accession>
<gene>
    <name evidence="1" type="ORF">Dsi01nite_054200</name>
</gene>
<evidence type="ECO:0000313" key="2">
    <source>
        <dbReference type="Proteomes" id="UP000660611"/>
    </source>
</evidence>
<dbReference type="EMBL" id="BONQ01000083">
    <property type="protein sequence ID" value="GIG47379.1"/>
    <property type="molecule type" value="Genomic_DNA"/>
</dbReference>
<evidence type="ECO:0000313" key="1">
    <source>
        <dbReference type="EMBL" id="GIG47379.1"/>
    </source>
</evidence>
<dbReference type="AlphaFoldDB" id="A0A919U9A9"/>
<comment type="caution">
    <text evidence="1">The sequence shown here is derived from an EMBL/GenBank/DDBJ whole genome shotgun (WGS) entry which is preliminary data.</text>
</comment>
<proteinExistence type="predicted"/>
<keyword evidence="2" id="KW-1185">Reference proteome</keyword>
<protein>
    <submittedName>
        <fullName evidence="1">Uncharacterized protein</fullName>
    </submittedName>
</protein>
<organism evidence="1 2">
    <name type="scientific">Dactylosporangium siamense</name>
    <dbReference type="NCBI Taxonomy" id="685454"/>
    <lineage>
        <taxon>Bacteria</taxon>
        <taxon>Bacillati</taxon>
        <taxon>Actinomycetota</taxon>
        <taxon>Actinomycetes</taxon>
        <taxon>Micromonosporales</taxon>
        <taxon>Micromonosporaceae</taxon>
        <taxon>Dactylosporangium</taxon>
    </lineage>
</organism>